<evidence type="ECO:0000313" key="4">
    <source>
        <dbReference type="EMBL" id="RKP11835.1"/>
    </source>
</evidence>
<keyword evidence="5" id="KW-1185">Reference proteome</keyword>
<dbReference type="PROSITE" id="PS00616">
    <property type="entry name" value="HIS_ACID_PHOSPHAT_1"/>
    <property type="match status" value="1"/>
</dbReference>
<dbReference type="AlphaFoldDB" id="A0A4P9XZG5"/>
<dbReference type="InterPro" id="IPR050645">
    <property type="entry name" value="Histidine_acid_phosphatase"/>
</dbReference>
<dbReference type="PANTHER" id="PTHR11567:SF110">
    <property type="entry name" value="2-PHOSPHOXYLOSE PHOSPHATASE 1"/>
    <property type="match status" value="1"/>
</dbReference>
<evidence type="ECO:0000256" key="3">
    <source>
        <dbReference type="SAM" id="SignalP"/>
    </source>
</evidence>
<evidence type="ECO:0000313" key="5">
    <source>
        <dbReference type="Proteomes" id="UP000267251"/>
    </source>
</evidence>
<keyword evidence="3" id="KW-0732">Signal</keyword>
<dbReference type="EMBL" id="KZ988626">
    <property type="protein sequence ID" value="RKP11835.1"/>
    <property type="molecule type" value="Genomic_DNA"/>
</dbReference>
<protein>
    <submittedName>
        <fullName evidence="4">Histidine phosphatase superfamily</fullName>
    </submittedName>
</protein>
<comment type="similarity">
    <text evidence="1">Belongs to the histidine acid phosphatase family.</text>
</comment>
<dbReference type="SUPFAM" id="SSF53254">
    <property type="entry name" value="Phosphoglycerate mutase-like"/>
    <property type="match status" value="1"/>
</dbReference>
<feature type="chain" id="PRO_5020461393" evidence="3">
    <location>
        <begin position="18"/>
        <end position="501"/>
    </location>
</feature>
<dbReference type="Gene3D" id="3.40.50.1240">
    <property type="entry name" value="Phosphoglycerate mutase-like"/>
    <property type="match status" value="1"/>
</dbReference>
<reference evidence="5" key="1">
    <citation type="journal article" date="2018" name="Nat. Microbiol.">
        <title>Leveraging single-cell genomics to expand the fungal tree of life.</title>
        <authorList>
            <person name="Ahrendt S.R."/>
            <person name="Quandt C.A."/>
            <person name="Ciobanu D."/>
            <person name="Clum A."/>
            <person name="Salamov A."/>
            <person name="Andreopoulos B."/>
            <person name="Cheng J.F."/>
            <person name="Woyke T."/>
            <person name="Pelin A."/>
            <person name="Henrissat B."/>
            <person name="Reynolds N.K."/>
            <person name="Benny G.L."/>
            <person name="Smith M.E."/>
            <person name="James T.Y."/>
            <person name="Grigoriev I.V."/>
        </authorList>
    </citation>
    <scope>NUCLEOTIDE SEQUENCE [LARGE SCALE GENOMIC DNA]</scope>
</reference>
<gene>
    <name evidence="4" type="ORF">BJ684DRAFT_21592</name>
</gene>
<name>A0A4P9XZG5_9FUNG</name>
<dbReference type="Proteomes" id="UP000267251">
    <property type="component" value="Unassembled WGS sequence"/>
</dbReference>
<keyword evidence="2" id="KW-0378">Hydrolase</keyword>
<organism evidence="4 5">
    <name type="scientific">Piptocephalis cylindrospora</name>
    <dbReference type="NCBI Taxonomy" id="1907219"/>
    <lineage>
        <taxon>Eukaryota</taxon>
        <taxon>Fungi</taxon>
        <taxon>Fungi incertae sedis</taxon>
        <taxon>Zoopagomycota</taxon>
        <taxon>Zoopagomycotina</taxon>
        <taxon>Zoopagomycetes</taxon>
        <taxon>Zoopagales</taxon>
        <taxon>Piptocephalidaceae</taxon>
        <taxon>Piptocephalis</taxon>
    </lineage>
</organism>
<dbReference type="InterPro" id="IPR000560">
    <property type="entry name" value="His_Pase_clade-2"/>
</dbReference>
<evidence type="ECO:0000256" key="2">
    <source>
        <dbReference type="ARBA" id="ARBA00022801"/>
    </source>
</evidence>
<sequence>MQSSLWSLLVLVSAVQASTLLPHTPLVAPLPSRSSSTPSDAQVNATDVTVNATANVTDATVNATIHVIDSTVNYTSPLLSKDYSYCQAPIPSADSYTPLPNATLHQLQEVFRHGDRTPIRVLQGDSGIWDCGESREVQHVAGSKGNSVTESIVLDYTTPSSSPYSKNMWRGSCIPGQLTPKGIQQHHELGQALRSIYVDKLAFLPSTLDPSVMYLRTTDRWRTRQSLSSQLTGLYPPEHRASSDNTTTTAPLTVHVRPRVLDTLVDPHEQCPRVEEFEVNRTKTTEFQAYWNQTSTLRTHLNSIASFTSSSTDHKYGPSLVPFMDVVNARVCHAKPLPCDSKDKSNCVTKDQARQLLEAGTREKLLFHRTLPKAREINDLTIGPFLRETRDLLLDVTQGRPVPKANLYSAHDSTLLFLLAALESTDRSWPPYASSLIVELWKKDNATGSQEDWLGRLLYNGAPLEASWCDFAVGCPLPTYTAHLTKHIPKNQQASCESQVA</sequence>
<dbReference type="InterPro" id="IPR029033">
    <property type="entry name" value="His_PPase_superfam"/>
</dbReference>
<dbReference type="OrthoDB" id="10257284at2759"/>
<dbReference type="Pfam" id="PF00328">
    <property type="entry name" value="His_Phos_2"/>
    <property type="match status" value="1"/>
</dbReference>
<proteinExistence type="inferred from homology"/>
<accession>A0A4P9XZG5</accession>
<dbReference type="CDD" id="cd07061">
    <property type="entry name" value="HP_HAP_like"/>
    <property type="match status" value="1"/>
</dbReference>
<dbReference type="GO" id="GO:0016791">
    <property type="term" value="F:phosphatase activity"/>
    <property type="evidence" value="ECO:0007669"/>
    <property type="project" value="TreeGrafter"/>
</dbReference>
<evidence type="ECO:0000256" key="1">
    <source>
        <dbReference type="ARBA" id="ARBA00005375"/>
    </source>
</evidence>
<dbReference type="InterPro" id="IPR033379">
    <property type="entry name" value="Acid_Pase_AS"/>
</dbReference>
<feature type="signal peptide" evidence="3">
    <location>
        <begin position="1"/>
        <end position="17"/>
    </location>
</feature>
<dbReference type="PANTHER" id="PTHR11567">
    <property type="entry name" value="ACID PHOSPHATASE-RELATED"/>
    <property type="match status" value="1"/>
</dbReference>